<dbReference type="EMBL" id="KI669101">
    <property type="protein sequence ID" value="ETN69471.1"/>
    <property type="molecule type" value="Genomic_DNA"/>
</dbReference>
<evidence type="ECO:0000256" key="1">
    <source>
        <dbReference type="SAM" id="MobiDB-lite"/>
    </source>
</evidence>
<dbReference type="Pfam" id="PF02520">
    <property type="entry name" value="ANIS5_cation-bd"/>
    <property type="match status" value="1"/>
</dbReference>
<dbReference type="CTD" id="25355304"/>
<proteinExistence type="predicted"/>
<dbReference type="GeneID" id="25355304"/>
<feature type="chain" id="PRO_5004825976" description="SXP/RAL-2 family protein Ani s 5-like cation-binding domain-containing protein" evidence="2">
    <location>
        <begin position="17"/>
        <end position="245"/>
    </location>
</feature>
<gene>
    <name evidence="4" type="ORF">NECAME_15278</name>
</gene>
<name>W2SKT0_NECAM</name>
<accession>W2SKT0</accession>
<keyword evidence="2" id="KW-0732">Signal</keyword>
<evidence type="ECO:0000256" key="2">
    <source>
        <dbReference type="SAM" id="SignalP"/>
    </source>
</evidence>
<dbReference type="InterPro" id="IPR052823">
    <property type="entry name" value="SXP/RAL-2_related"/>
</dbReference>
<protein>
    <recommendedName>
        <fullName evidence="3">SXP/RAL-2 family protein Ani s 5-like cation-binding domain-containing protein</fullName>
    </recommendedName>
</protein>
<dbReference type="KEGG" id="nai:NECAME_15278"/>
<dbReference type="PANTHER" id="PTHR21593:SF36">
    <property type="entry name" value="DUF148 DOMAIN-CONTAINING PROTEIN-RELATED"/>
    <property type="match status" value="1"/>
</dbReference>
<evidence type="ECO:0000313" key="5">
    <source>
        <dbReference type="Proteomes" id="UP000053676"/>
    </source>
</evidence>
<dbReference type="PANTHER" id="PTHR21593">
    <property type="entry name" value="PRION-LIKE- Q/N-RICH -DOMAIN-BEARING PROTEIN PROTEIN"/>
    <property type="match status" value="1"/>
</dbReference>
<feature type="signal peptide" evidence="2">
    <location>
        <begin position="1"/>
        <end position="16"/>
    </location>
</feature>
<keyword evidence="5" id="KW-1185">Reference proteome</keyword>
<evidence type="ECO:0000259" key="3">
    <source>
        <dbReference type="Pfam" id="PF02520"/>
    </source>
</evidence>
<sequence>MKIALAILIITTTALCQQAGWNGFHDKNGRGGRNGPHGMMPPPSFLQGASQDAQREFFAISSNTGLTIAQQKQEVQKWAQKYGLVEQVRDFDEKTNRMRSIMNENVRKLLAELPFAVERVSAIMANKDQTVPQLHSAVKALNDENPKLYQVVGFMMQQSMPWHQAHGGPTPAPSGTPGVGLPQQQGNFHGFENKNNFGQGTPHSFVDTNVDFQGFQRTHNRFGFFGNRNGMQQAQWASGNQFRHF</sequence>
<feature type="region of interest" description="Disordered" evidence="1">
    <location>
        <begin position="26"/>
        <end position="47"/>
    </location>
</feature>
<organism evidence="4 5">
    <name type="scientific">Necator americanus</name>
    <name type="common">Human hookworm</name>
    <dbReference type="NCBI Taxonomy" id="51031"/>
    <lineage>
        <taxon>Eukaryota</taxon>
        <taxon>Metazoa</taxon>
        <taxon>Ecdysozoa</taxon>
        <taxon>Nematoda</taxon>
        <taxon>Chromadorea</taxon>
        <taxon>Rhabditida</taxon>
        <taxon>Rhabditina</taxon>
        <taxon>Rhabditomorpha</taxon>
        <taxon>Strongyloidea</taxon>
        <taxon>Ancylostomatidae</taxon>
        <taxon>Bunostominae</taxon>
        <taxon>Necator</taxon>
    </lineage>
</organism>
<dbReference type="OMA" id="QIMDNED"/>
<evidence type="ECO:0000313" key="4">
    <source>
        <dbReference type="EMBL" id="ETN69471.1"/>
    </source>
</evidence>
<dbReference type="STRING" id="51031.W2SKT0"/>
<reference evidence="5" key="1">
    <citation type="journal article" date="2014" name="Nat. Genet.">
        <title>Genome of the human hookworm Necator americanus.</title>
        <authorList>
            <person name="Tang Y.T."/>
            <person name="Gao X."/>
            <person name="Rosa B.A."/>
            <person name="Abubucker S."/>
            <person name="Hallsworth-Pepin K."/>
            <person name="Martin J."/>
            <person name="Tyagi R."/>
            <person name="Heizer E."/>
            <person name="Zhang X."/>
            <person name="Bhonagiri-Palsikar V."/>
            <person name="Minx P."/>
            <person name="Warren W.C."/>
            <person name="Wang Q."/>
            <person name="Zhan B."/>
            <person name="Hotez P.J."/>
            <person name="Sternberg P.W."/>
            <person name="Dougall A."/>
            <person name="Gaze S.T."/>
            <person name="Mulvenna J."/>
            <person name="Sotillo J."/>
            <person name="Ranganathan S."/>
            <person name="Rabelo E.M."/>
            <person name="Wilson R.K."/>
            <person name="Felgner P.L."/>
            <person name="Bethony J."/>
            <person name="Hawdon J.M."/>
            <person name="Gasser R.B."/>
            <person name="Loukas A."/>
            <person name="Mitreva M."/>
        </authorList>
    </citation>
    <scope>NUCLEOTIDE SEQUENCE [LARGE SCALE GENOMIC DNA]</scope>
</reference>
<feature type="domain" description="SXP/RAL-2 family protein Ani s 5-like cation-binding" evidence="3">
    <location>
        <begin position="53"/>
        <end position="158"/>
    </location>
</feature>
<dbReference type="AlphaFoldDB" id="W2SKT0"/>
<dbReference type="OrthoDB" id="5867022at2759"/>
<dbReference type="Proteomes" id="UP000053676">
    <property type="component" value="Unassembled WGS sequence"/>
</dbReference>
<dbReference type="InterPro" id="IPR003677">
    <property type="entry name" value="ANIS5_cation-bd"/>
</dbReference>